<dbReference type="InterPro" id="IPR005817">
    <property type="entry name" value="Wnt"/>
</dbReference>
<dbReference type="GO" id="GO:0045165">
    <property type="term" value="P:cell fate commitment"/>
    <property type="evidence" value="ECO:0007669"/>
    <property type="project" value="TreeGrafter"/>
</dbReference>
<dbReference type="InterPro" id="IPR006026">
    <property type="entry name" value="Peptidase_Metallo"/>
</dbReference>
<dbReference type="GO" id="GO:0006508">
    <property type="term" value="P:proteolysis"/>
    <property type="evidence" value="ECO:0007669"/>
    <property type="project" value="InterPro"/>
</dbReference>
<evidence type="ECO:0000256" key="7">
    <source>
        <dbReference type="ARBA" id="ARBA00022687"/>
    </source>
</evidence>
<dbReference type="Gene3D" id="3.40.390.10">
    <property type="entry name" value="Collagenase (Catalytic Domain)"/>
    <property type="match status" value="1"/>
</dbReference>
<evidence type="ECO:0000256" key="3">
    <source>
        <dbReference type="ARBA" id="ARBA00005683"/>
    </source>
</evidence>
<dbReference type="GO" id="GO:0060070">
    <property type="term" value="P:canonical Wnt signaling pathway"/>
    <property type="evidence" value="ECO:0007669"/>
    <property type="project" value="TreeGrafter"/>
</dbReference>
<evidence type="ECO:0000256" key="12">
    <source>
        <dbReference type="SAM" id="MobiDB-lite"/>
    </source>
</evidence>
<comment type="caution">
    <text evidence="10">Lacks conserved residue(s) required for the propagation of feature annotation.</text>
</comment>
<dbReference type="SMART" id="SM00235">
    <property type="entry name" value="ZnMc"/>
    <property type="match status" value="1"/>
</dbReference>
<protein>
    <recommendedName>
        <fullName evidence="11">Protein Wnt</fullName>
    </recommendedName>
</protein>
<dbReference type="AlphaFoldDB" id="A0A194PKQ4"/>
<keyword evidence="15" id="KW-1185">Reference proteome</keyword>
<feature type="region of interest" description="Disordered" evidence="12">
    <location>
        <begin position="638"/>
        <end position="693"/>
    </location>
</feature>
<dbReference type="PROSITE" id="PS00246">
    <property type="entry name" value="WNT1"/>
    <property type="match status" value="1"/>
</dbReference>
<gene>
    <name evidence="14" type="ORF">RR46_13181</name>
</gene>
<feature type="domain" description="Peptidase M12A" evidence="13">
    <location>
        <begin position="387"/>
        <end position="593"/>
    </location>
</feature>
<dbReference type="PANTHER" id="PTHR12027">
    <property type="entry name" value="WNT RELATED"/>
    <property type="match status" value="1"/>
</dbReference>
<feature type="compositionally biased region" description="Basic and acidic residues" evidence="12">
    <location>
        <begin position="639"/>
        <end position="660"/>
    </location>
</feature>
<dbReference type="CDD" id="cd19333">
    <property type="entry name" value="Wnt_Wnt1"/>
    <property type="match status" value="1"/>
</dbReference>
<dbReference type="InterPro" id="IPR018161">
    <property type="entry name" value="Wnt_CS"/>
</dbReference>
<evidence type="ECO:0000256" key="10">
    <source>
        <dbReference type="PROSITE-ProRule" id="PRU01211"/>
    </source>
</evidence>
<evidence type="ECO:0000313" key="15">
    <source>
        <dbReference type="Proteomes" id="UP000053268"/>
    </source>
</evidence>
<dbReference type="PANTHER" id="PTHR12027:SF91">
    <property type="entry name" value="PROTO-ONCOGENE WNT-1"/>
    <property type="match status" value="1"/>
</dbReference>
<evidence type="ECO:0000256" key="9">
    <source>
        <dbReference type="ARBA" id="ARBA00023288"/>
    </source>
</evidence>
<keyword evidence="8" id="KW-1015">Disulfide bond</keyword>
<keyword evidence="5" id="KW-0964">Secreted</keyword>
<sequence length="709" mass="80898">MFHRGIAKAGEPNNISPMSPGVLYMDAGVHSTLRRKQRRLAKENPGVLTAVAKGANMAVAECQHQFKYRRWNCTTRNFLRGKNLFGKIVDRGCRETAFIYAITSAGVTHAVSRACAEGSIESCTCDYSHLERTPHRTRAAAAANVRVWKWGGCSDNIGFGFRFSREFVDTGERGKTLREKMNLHNNEAGRAHVQSEMRQECKCHGMSGSCTVKTCWMRLPSFRSVGDALKDRFDGASRVLMSNSDVETPVLRNDPGAHRVPRRDRYRFQLRPYNPDHKAPGAKDLVYLESSPGFCEKNPRLGIPGTHGRACNDTSIGVDGCDLMCCGRGYKTETKFVVESYLYDTYARSSLRKANLPSRRDMRVIRDNTNLPSGLEDAEPGFDLTEDEMRKFKIWPQGNIPYYIDDFSFDKVLRDRIRNYLDLTNRVTGLRFMELPKPPTDEKTRWVLFVNRQGLLNCADHSIKDFTNEGVQKVILGYDCLVTGGELAEAILALAGVPPQHNAPDRNEYITVNHENFLPEKYHLFKAVEDNEWLFHDIPYDYSSAGHYSFHKYTKNGFATVELKKQINILPGESKGFSYNDIWKIRMLYNYNSRRKAYSIKPSDCIKLFEFGANFSNYEPMVEDMIEPRKKPNKYLGLAEDKPIEENTFDDKEPEANKDLDTDDSKDENEGEKPKPDDVDDEKDNKTVNGTKKKLIKENTIKKYLNKVN</sequence>
<dbReference type="GO" id="GO:0005125">
    <property type="term" value="F:cytokine activity"/>
    <property type="evidence" value="ECO:0007669"/>
    <property type="project" value="TreeGrafter"/>
</dbReference>
<dbReference type="SUPFAM" id="SSF55486">
    <property type="entry name" value="Metalloproteases ('zincins'), catalytic domain"/>
    <property type="match status" value="1"/>
</dbReference>
<evidence type="ECO:0000313" key="14">
    <source>
        <dbReference type="EMBL" id="KPI94016.1"/>
    </source>
</evidence>
<reference evidence="14 15" key="1">
    <citation type="journal article" date="2015" name="Nat. Commun.">
        <title>Outbred genome sequencing and CRISPR/Cas9 gene editing in butterflies.</title>
        <authorList>
            <person name="Li X."/>
            <person name="Fan D."/>
            <person name="Zhang W."/>
            <person name="Liu G."/>
            <person name="Zhang L."/>
            <person name="Zhao L."/>
            <person name="Fang X."/>
            <person name="Chen L."/>
            <person name="Dong Y."/>
            <person name="Chen Y."/>
            <person name="Ding Y."/>
            <person name="Zhao R."/>
            <person name="Feng M."/>
            <person name="Zhu Y."/>
            <person name="Feng Y."/>
            <person name="Jiang X."/>
            <person name="Zhu D."/>
            <person name="Xiang H."/>
            <person name="Feng X."/>
            <person name="Li S."/>
            <person name="Wang J."/>
            <person name="Zhang G."/>
            <person name="Kronforst M.R."/>
            <person name="Wang W."/>
        </authorList>
    </citation>
    <scope>NUCLEOTIDE SEQUENCE [LARGE SCALE GENOMIC DNA]</scope>
    <source>
        <strain evidence="14">Ya'a_city_454_Px</strain>
        <tissue evidence="14">Whole body</tissue>
    </source>
</reference>
<dbReference type="GO" id="GO:0030182">
    <property type="term" value="P:neuron differentiation"/>
    <property type="evidence" value="ECO:0007669"/>
    <property type="project" value="TreeGrafter"/>
</dbReference>
<keyword evidence="9" id="KW-0449">Lipoprotein</keyword>
<dbReference type="GO" id="GO:0004222">
    <property type="term" value="F:metalloendopeptidase activity"/>
    <property type="evidence" value="ECO:0007669"/>
    <property type="project" value="InterPro"/>
</dbReference>
<dbReference type="GO" id="GO:0008270">
    <property type="term" value="F:zinc ion binding"/>
    <property type="evidence" value="ECO:0007669"/>
    <property type="project" value="InterPro"/>
</dbReference>
<evidence type="ECO:0000256" key="5">
    <source>
        <dbReference type="ARBA" id="ARBA00022525"/>
    </source>
</evidence>
<keyword evidence="4 11" id="KW-0217">Developmental protein</keyword>
<dbReference type="GO" id="GO:0005109">
    <property type="term" value="F:frizzled binding"/>
    <property type="evidence" value="ECO:0007669"/>
    <property type="project" value="TreeGrafter"/>
</dbReference>
<dbReference type="EMBL" id="KQ459601">
    <property type="protein sequence ID" value="KPI94016.1"/>
    <property type="molecule type" value="Genomic_DNA"/>
</dbReference>
<dbReference type="STRING" id="66420.A0A194PKQ4"/>
<evidence type="ECO:0000256" key="4">
    <source>
        <dbReference type="ARBA" id="ARBA00022473"/>
    </source>
</evidence>
<dbReference type="Pfam" id="PF00110">
    <property type="entry name" value="wnt"/>
    <property type="match status" value="1"/>
</dbReference>
<accession>A0A194PKQ4</accession>
<evidence type="ECO:0000256" key="2">
    <source>
        <dbReference type="ARBA" id="ARBA00004498"/>
    </source>
</evidence>
<evidence type="ECO:0000259" key="13">
    <source>
        <dbReference type="PROSITE" id="PS51864"/>
    </source>
</evidence>
<evidence type="ECO:0000256" key="11">
    <source>
        <dbReference type="RuleBase" id="RU003500"/>
    </source>
</evidence>
<dbReference type="PROSITE" id="PS51864">
    <property type="entry name" value="ASTACIN"/>
    <property type="match status" value="1"/>
</dbReference>
<dbReference type="InterPro" id="IPR001506">
    <property type="entry name" value="Peptidase_M12A"/>
</dbReference>
<evidence type="ECO:0000256" key="1">
    <source>
        <dbReference type="ARBA" id="ARBA00001947"/>
    </source>
</evidence>
<dbReference type="GO" id="GO:0005615">
    <property type="term" value="C:extracellular space"/>
    <property type="evidence" value="ECO:0007669"/>
    <property type="project" value="TreeGrafter"/>
</dbReference>
<feature type="compositionally biased region" description="Acidic residues" evidence="12">
    <location>
        <begin position="661"/>
        <end position="670"/>
    </location>
</feature>
<dbReference type="PRINTS" id="PR01349">
    <property type="entry name" value="WNTPROTEIN"/>
</dbReference>
<name>A0A194PKQ4_PAPXU</name>
<comment type="subcellular location">
    <subcellularLocation>
        <location evidence="2 11">Secreted</location>
        <location evidence="2 11">Extracellular space</location>
        <location evidence="2 11">Extracellular matrix</location>
    </subcellularLocation>
</comment>
<proteinExistence type="inferred from homology"/>
<comment type="cofactor">
    <cofactor evidence="1">
        <name>Zn(2+)</name>
        <dbReference type="ChEBI" id="CHEBI:29105"/>
    </cofactor>
</comment>
<dbReference type="Pfam" id="PF01400">
    <property type="entry name" value="Astacin"/>
    <property type="match status" value="1"/>
</dbReference>
<comment type="similarity">
    <text evidence="3 11">Belongs to the Wnt family.</text>
</comment>
<keyword evidence="6" id="KW-0272">Extracellular matrix</keyword>
<keyword evidence="7 11" id="KW-0879">Wnt signaling pathway</keyword>
<comment type="function">
    <text evidence="11">Ligand for members of the frizzled family of seven transmembrane receptors.</text>
</comment>
<evidence type="ECO:0000256" key="6">
    <source>
        <dbReference type="ARBA" id="ARBA00022530"/>
    </source>
</evidence>
<dbReference type="SMART" id="SM00097">
    <property type="entry name" value="WNT1"/>
    <property type="match status" value="1"/>
</dbReference>
<dbReference type="InterPro" id="IPR024079">
    <property type="entry name" value="MetalloPept_cat_dom_sf"/>
</dbReference>
<dbReference type="Proteomes" id="UP000053268">
    <property type="component" value="Unassembled WGS sequence"/>
</dbReference>
<organism evidence="14 15">
    <name type="scientific">Papilio xuthus</name>
    <name type="common">Asian swallowtail butterfly</name>
    <dbReference type="NCBI Taxonomy" id="66420"/>
    <lineage>
        <taxon>Eukaryota</taxon>
        <taxon>Metazoa</taxon>
        <taxon>Ecdysozoa</taxon>
        <taxon>Arthropoda</taxon>
        <taxon>Hexapoda</taxon>
        <taxon>Insecta</taxon>
        <taxon>Pterygota</taxon>
        <taxon>Neoptera</taxon>
        <taxon>Endopterygota</taxon>
        <taxon>Lepidoptera</taxon>
        <taxon>Glossata</taxon>
        <taxon>Ditrysia</taxon>
        <taxon>Papilionoidea</taxon>
        <taxon>Papilionidae</taxon>
        <taxon>Papilioninae</taxon>
        <taxon>Papilio</taxon>
    </lineage>
</organism>
<evidence type="ECO:0000256" key="8">
    <source>
        <dbReference type="ARBA" id="ARBA00023157"/>
    </source>
</evidence>